<reference evidence="4" key="1">
    <citation type="submission" date="2016-09" db="EMBL/GenBank/DDBJ databases">
        <authorList>
            <person name="Greninger A.L."/>
            <person name="Jerome K.R."/>
            <person name="Mcnair B."/>
            <person name="Wallis C."/>
            <person name="Fang F."/>
        </authorList>
    </citation>
    <scope>NUCLEOTIDE SEQUENCE [LARGE SCALE GENOMIC DNA]</scope>
    <source>
        <strain evidence="4">BC1_M4</strain>
    </source>
</reference>
<evidence type="ECO:0000256" key="1">
    <source>
        <dbReference type="SAM" id="MobiDB-lite"/>
    </source>
</evidence>
<sequence length="95" mass="9393">MAVLALAAGAAAVVGPTAALPISVAAASSTVVSVSRSGEGAVTVEPVGSGRCIIGLNCGRINPPRLPAKKNPPRLAPQQQEAAPVPNKPIPAHEM</sequence>
<organism evidence="3 4">
    <name type="scientific">Mycobacterium sherrisii</name>
    <dbReference type="NCBI Taxonomy" id="243061"/>
    <lineage>
        <taxon>Bacteria</taxon>
        <taxon>Bacillati</taxon>
        <taxon>Actinomycetota</taxon>
        <taxon>Actinomycetes</taxon>
        <taxon>Mycobacteriales</taxon>
        <taxon>Mycobacteriaceae</taxon>
        <taxon>Mycobacterium</taxon>
        <taxon>Mycobacterium simiae complex</taxon>
    </lineage>
</organism>
<feature type="region of interest" description="Disordered" evidence="1">
    <location>
        <begin position="63"/>
        <end position="95"/>
    </location>
</feature>
<protein>
    <recommendedName>
        <fullName evidence="5">Secreted protein</fullName>
    </recommendedName>
</protein>
<dbReference type="STRING" id="243061.AWC25_11195"/>
<dbReference type="AlphaFoldDB" id="A0A1E3SV54"/>
<dbReference type="Proteomes" id="UP000094224">
    <property type="component" value="Unassembled WGS sequence"/>
</dbReference>
<evidence type="ECO:0000313" key="4">
    <source>
        <dbReference type="Proteomes" id="UP000094224"/>
    </source>
</evidence>
<keyword evidence="4" id="KW-1185">Reference proteome</keyword>
<name>A0A1E3SV54_9MYCO</name>
<accession>A0A1E3SV54</accession>
<evidence type="ECO:0000313" key="3">
    <source>
        <dbReference type="EMBL" id="ODR06037.1"/>
    </source>
</evidence>
<dbReference type="EMBL" id="MIHC01000019">
    <property type="protein sequence ID" value="ODR06037.1"/>
    <property type="molecule type" value="Genomic_DNA"/>
</dbReference>
<feature type="chain" id="PRO_5038381436" description="Secreted protein" evidence="2">
    <location>
        <begin position="20"/>
        <end position="95"/>
    </location>
</feature>
<proteinExistence type="predicted"/>
<comment type="caution">
    <text evidence="3">The sequence shown here is derived from an EMBL/GenBank/DDBJ whole genome shotgun (WGS) entry which is preliminary data.</text>
</comment>
<feature type="signal peptide" evidence="2">
    <location>
        <begin position="1"/>
        <end position="19"/>
    </location>
</feature>
<gene>
    <name evidence="3" type="ORF">BHQ21_12390</name>
</gene>
<evidence type="ECO:0008006" key="5">
    <source>
        <dbReference type="Google" id="ProtNLM"/>
    </source>
</evidence>
<keyword evidence="2" id="KW-0732">Signal</keyword>
<evidence type="ECO:0000256" key="2">
    <source>
        <dbReference type="SAM" id="SignalP"/>
    </source>
</evidence>